<evidence type="ECO:0000256" key="1">
    <source>
        <dbReference type="SAM" id="Coils"/>
    </source>
</evidence>
<sequence length="220" mass="25267">MHGLPPLEEKVAGLKRTTNRRFESIESRLASLEGQVASEAGTGEFGRNGKEQASVQSLLQRLDRLEKHKEENAAMKPRLLCFQKAQLDVDIPVHIAREIDSRFSFSLSKLFPAEVPSPLRDSISLLVLNIHATNMYLHGRRIVVDPRMLPGYHRITERKLKLIYESFIKEDAAIAWLRRVTRSEKFGIGRMLSRYFESLELSQRFEIEVAIEMRLLILLG</sequence>
<keyword evidence="3" id="KW-1185">Reference proteome</keyword>
<comment type="caution">
    <text evidence="2">The sequence shown here is derived from an EMBL/GenBank/DDBJ whole genome shotgun (WGS) entry which is preliminary data.</text>
</comment>
<proteinExistence type="predicted"/>
<dbReference type="EMBL" id="JAYKXP010000042">
    <property type="protein sequence ID" value="KAK7038859.1"/>
    <property type="molecule type" value="Genomic_DNA"/>
</dbReference>
<dbReference type="AlphaFoldDB" id="A0AAW0CJE5"/>
<evidence type="ECO:0000313" key="3">
    <source>
        <dbReference type="Proteomes" id="UP001383192"/>
    </source>
</evidence>
<organism evidence="2 3">
    <name type="scientific">Paramarasmius palmivorus</name>
    <dbReference type="NCBI Taxonomy" id="297713"/>
    <lineage>
        <taxon>Eukaryota</taxon>
        <taxon>Fungi</taxon>
        <taxon>Dikarya</taxon>
        <taxon>Basidiomycota</taxon>
        <taxon>Agaricomycotina</taxon>
        <taxon>Agaricomycetes</taxon>
        <taxon>Agaricomycetidae</taxon>
        <taxon>Agaricales</taxon>
        <taxon>Marasmiineae</taxon>
        <taxon>Marasmiaceae</taxon>
        <taxon>Paramarasmius</taxon>
    </lineage>
</organism>
<evidence type="ECO:0000313" key="2">
    <source>
        <dbReference type="EMBL" id="KAK7038859.1"/>
    </source>
</evidence>
<feature type="coiled-coil region" evidence="1">
    <location>
        <begin position="15"/>
        <end position="75"/>
    </location>
</feature>
<keyword evidence="1" id="KW-0175">Coiled coil</keyword>
<protein>
    <submittedName>
        <fullName evidence="2">Uncharacterized protein</fullName>
    </submittedName>
</protein>
<gene>
    <name evidence="2" type="ORF">VNI00_010489</name>
</gene>
<reference evidence="2 3" key="1">
    <citation type="submission" date="2024-01" db="EMBL/GenBank/DDBJ databases">
        <title>A draft genome for a cacao thread blight-causing isolate of Paramarasmius palmivorus.</title>
        <authorList>
            <person name="Baruah I.K."/>
            <person name="Bukari Y."/>
            <person name="Amoako-Attah I."/>
            <person name="Meinhardt L.W."/>
            <person name="Bailey B.A."/>
            <person name="Cohen S.P."/>
        </authorList>
    </citation>
    <scope>NUCLEOTIDE SEQUENCE [LARGE SCALE GENOMIC DNA]</scope>
    <source>
        <strain evidence="2 3">GH-12</strain>
    </source>
</reference>
<dbReference type="Proteomes" id="UP001383192">
    <property type="component" value="Unassembled WGS sequence"/>
</dbReference>
<accession>A0AAW0CJE5</accession>
<name>A0AAW0CJE5_9AGAR</name>